<dbReference type="RefSeq" id="WP_080459684.1">
    <property type="nucleotide sequence ID" value="NZ_BBET01000011.1"/>
</dbReference>
<evidence type="ECO:0000256" key="1">
    <source>
        <dbReference type="SAM" id="MobiDB-lite"/>
    </source>
</evidence>
<dbReference type="AlphaFoldDB" id="A0A1V6N4E5"/>
<dbReference type="OrthoDB" id="82490at2157"/>
<dbReference type="InterPro" id="IPR018676">
    <property type="entry name" value="DUF2149"/>
</dbReference>
<dbReference type="Proteomes" id="UP000191661">
    <property type="component" value="Unassembled WGS sequence"/>
</dbReference>
<dbReference type="EMBL" id="JXMW01000003">
    <property type="protein sequence ID" value="OQD59453.1"/>
    <property type="molecule type" value="Genomic_DNA"/>
</dbReference>
<protein>
    <recommendedName>
        <fullName evidence="5">DUF2149 domain-containing protein</fullName>
    </recommendedName>
</protein>
<evidence type="ECO:0008006" key="5">
    <source>
        <dbReference type="Google" id="ProtNLM"/>
    </source>
</evidence>
<gene>
    <name evidence="3" type="ORF">MBBAR_3c01090</name>
</gene>
<feature type="compositionally biased region" description="Basic residues" evidence="1">
    <location>
        <begin position="1"/>
        <end position="11"/>
    </location>
</feature>
<feature type="region of interest" description="Disordered" evidence="1">
    <location>
        <begin position="63"/>
        <end position="97"/>
    </location>
</feature>
<evidence type="ECO:0000313" key="3">
    <source>
        <dbReference type="EMBL" id="OQD59453.1"/>
    </source>
</evidence>
<keyword evidence="2" id="KW-1133">Transmembrane helix</keyword>
<reference evidence="3 4" key="1">
    <citation type="submission" date="2014-12" db="EMBL/GenBank/DDBJ databases">
        <title>Genome sequence of Methanobrevibacter arboriphilicus DH1, DSM1125.</title>
        <authorList>
            <person name="Poehlein A."/>
            <person name="Thauer R.K."/>
            <person name="Seedorf H."/>
            <person name="Daniel R."/>
        </authorList>
    </citation>
    <scope>NUCLEOTIDE SEQUENCE [LARGE SCALE GENOMIC DNA]</scope>
    <source>
        <strain evidence="3 4">DH1</strain>
    </source>
</reference>
<comment type="caution">
    <text evidence="3">The sequence shown here is derived from an EMBL/GenBank/DDBJ whole genome shotgun (WGS) entry which is preliminary data.</text>
</comment>
<proteinExistence type="predicted"/>
<feature type="compositionally biased region" description="Polar residues" evidence="1">
    <location>
        <begin position="69"/>
        <end position="90"/>
    </location>
</feature>
<sequence>MARRDRKNRRSSRVEEDPMAGTTNLVDAMLVISVGLLVFLVMSWNMQSVVFSDMTAEEKQETMKEMQKVSQVNQGEELNDTPNTTESSGQGYVEMGKVYKDPSTGKLIMVEG</sequence>
<evidence type="ECO:0000256" key="2">
    <source>
        <dbReference type="SAM" id="Phobius"/>
    </source>
</evidence>
<dbReference type="Pfam" id="PF09919">
    <property type="entry name" value="DUF2149"/>
    <property type="match status" value="1"/>
</dbReference>
<feature type="region of interest" description="Disordered" evidence="1">
    <location>
        <begin position="1"/>
        <end position="20"/>
    </location>
</feature>
<accession>A0A1V6N4E5</accession>
<organism evidence="3 4">
    <name type="scientific">Methanobrevibacter arboriphilus JCM 13429 = DSM 1125</name>
    <dbReference type="NCBI Taxonomy" id="1300164"/>
    <lineage>
        <taxon>Archaea</taxon>
        <taxon>Methanobacteriati</taxon>
        <taxon>Methanobacteriota</taxon>
        <taxon>Methanomada group</taxon>
        <taxon>Methanobacteria</taxon>
        <taxon>Methanobacteriales</taxon>
        <taxon>Methanobacteriaceae</taxon>
        <taxon>Methanobrevibacter</taxon>
    </lineage>
</organism>
<keyword evidence="2" id="KW-0472">Membrane</keyword>
<keyword evidence="2" id="KW-0812">Transmembrane</keyword>
<evidence type="ECO:0000313" key="4">
    <source>
        <dbReference type="Proteomes" id="UP000191661"/>
    </source>
</evidence>
<keyword evidence="4" id="KW-1185">Reference proteome</keyword>
<feature type="transmembrane region" description="Helical" evidence="2">
    <location>
        <begin position="21"/>
        <end position="44"/>
    </location>
</feature>
<name>A0A1V6N4E5_METAZ</name>